<proteinExistence type="predicted"/>
<accession>A0A8T0TEB5</accession>
<name>A0A8T0TEB5_PANVG</name>
<dbReference type="AlphaFoldDB" id="A0A8T0TEB5"/>
<protein>
    <submittedName>
        <fullName evidence="1">Uncharacterized protein</fullName>
    </submittedName>
</protein>
<sequence>MDEEDQGGVEEAEWYCRRGGCPRGPYRNNQAVRRSKRRPGPFCDSATRFRAGLRTLAATAAGAGRTCENSDYREDQCGRAAVRRVSTCPRRWRAYKMHGMHRRDRSGGQVVILLSSSPRTHATCSCICS</sequence>
<comment type="caution">
    <text evidence="1">The sequence shown here is derived from an EMBL/GenBank/DDBJ whole genome shotgun (WGS) entry which is preliminary data.</text>
</comment>
<dbReference type="Proteomes" id="UP000823388">
    <property type="component" value="Chromosome 4N"/>
</dbReference>
<evidence type="ECO:0000313" key="1">
    <source>
        <dbReference type="EMBL" id="KAG2607384.1"/>
    </source>
</evidence>
<organism evidence="1 2">
    <name type="scientific">Panicum virgatum</name>
    <name type="common">Blackwell switchgrass</name>
    <dbReference type="NCBI Taxonomy" id="38727"/>
    <lineage>
        <taxon>Eukaryota</taxon>
        <taxon>Viridiplantae</taxon>
        <taxon>Streptophyta</taxon>
        <taxon>Embryophyta</taxon>
        <taxon>Tracheophyta</taxon>
        <taxon>Spermatophyta</taxon>
        <taxon>Magnoliopsida</taxon>
        <taxon>Liliopsida</taxon>
        <taxon>Poales</taxon>
        <taxon>Poaceae</taxon>
        <taxon>PACMAD clade</taxon>
        <taxon>Panicoideae</taxon>
        <taxon>Panicodae</taxon>
        <taxon>Paniceae</taxon>
        <taxon>Panicinae</taxon>
        <taxon>Panicum</taxon>
        <taxon>Panicum sect. Hiantes</taxon>
    </lineage>
</organism>
<gene>
    <name evidence="1" type="ORF">PVAP13_4NG244011</name>
</gene>
<keyword evidence="2" id="KW-1185">Reference proteome</keyword>
<evidence type="ECO:0000313" key="2">
    <source>
        <dbReference type="Proteomes" id="UP000823388"/>
    </source>
</evidence>
<reference evidence="1" key="1">
    <citation type="submission" date="2020-05" db="EMBL/GenBank/DDBJ databases">
        <title>WGS assembly of Panicum virgatum.</title>
        <authorList>
            <person name="Lovell J.T."/>
            <person name="Jenkins J."/>
            <person name="Shu S."/>
            <person name="Juenger T.E."/>
            <person name="Schmutz J."/>
        </authorList>
    </citation>
    <scope>NUCLEOTIDE SEQUENCE</scope>
    <source>
        <strain evidence="1">AP13</strain>
    </source>
</reference>
<dbReference type="EMBL" id="CM029044">
    <property type="protein sequence ID" value="KAG2607384.1"/>
    <property type="molecule type" value="Genomic_DNA"/>
</dbReference>